<gene>
    <name evidence="1" type="ORF">JI435_405470</name>
</gene>
<dbReference type="Proteomes" id="UP000663193">
    <property type="component" value="Chromosome 4"/>
</dbReference>
<dbReference type="VEuPathDB" id="FungiDB:JI435_405470"/>
<organism evidence="1 2">
    <name type="scientific">Phaeosphaeria nodorum (strain SN15 / ATCC MYA-4574 / FGSC 10173)</name>
    <name type="common">Glume blotch fungus</name>
    <name type="synonym">Parastagonospora nodorum</name>
    <dbReference type="NCBI Taxonomy" id="321614"/>
    <lineage>
        <taxon>Eukaryota</taxon>
        <taxon>Fungi</taxon>
        <taxon>Dikarya</taxon>
        <taxon>Ascomycota</taxon>
        <taxon>Pezizomycotina</taxon>
        <taxon>Dothideomycetes</taxon>
        <taxon>Pleosporomycetidae</taxon>
        <taxon>Pleosporales</taxon>
        <taxon>Pleosporineae</taxon>
        <taxon>Phaeosphaeriaceae</taxon>
        <taxon>Parastagonospora</taxon>
    </lineage>
</organism>
<protein>
    <submittedName>
        <fullName evidence="1">Uncharacterized protein</fullName>
    </submittedName>
</protein>
<evidence type="ECO:0000313" key="2">
    <source>
        <dbReference type="Proteomes" id="UP000663193"/>
    </source>
</evidence>
<dbReference type="EMBL" id="CP069026">
    <property type="protein sequence ID" value="QRC94252.1"/>
    <property type="molecule type" value="Genomic_DNA"/>
</dbReference>
<name>A0A7U2EWZ2_PHANO</name>
<evidence type="ECO:0000313" key="1">
    <source>
        <dbReference type="EMBL" id="QRC94252.1"/>
    </source>
</evidence>
<reference evidence="2" key="1">
    <citation type="journal article" date="2021" name="BMC Genomics">
        <title>Chromosome-level genome assembly and manually-curated proteome of model necrotroph Parastagonospora nodorum Sn15 reveals a genome-wide trove of candidate effector homologs, and redundancy of virulence-related functions within an accessory chromosome.</title>
        <authorList>
            <person name="Bertazzoni S."/>
            <person name="Jones D.A.B."/>
            <person name="Phan H.T."/>
            <person name="Tan K.-C."/>
            <person name="Hane J.K."/>
        </authorList>
    </citation>
    <scope>NUCLEOTIDE SEQUENCE [LARGE SCALE GENOMIC DNA]</scope>
    <source>
        <strain evidence="2">SN15 / ATCC MYA-4574 / FGSC 10173)</strain>
    </source>
</reference>
<dbReference type="AlphaFoldDB" id="A0A7U2EWZ2"/>
<accession>A0A7U2EWZ2</accession>
<proteinExistence type="predicted"/>
<feature type="non-terminal residue" evidence="1">
    <location>
        <position position="1"/>
    </location>
</feature>
<keyword evidence="2" id="KW-1185">Reference proteome</keyword>
<sequence length="88" mass="9571">PYVMSAGRRCGFRQHARARTPSRGAACDTASCAATASCRPASHEFPSSMTPPLFSRDIRKNTVMICGDGFHSQPRTCLTSPPVLNRLF</sequence>